<organism evidence="1">
    <name type="scientific">viral metagenome</name>
    <dbReference type="NCBI Taxonomy" id="1070528"/>
    <lineage>
        <taxon>unclassified sequences</taxon>
        <taxon>metagenomes</taxon>
        <taxon>organismal metagenomes</taxon>
    </lineage>
</organism>
<dbReference type="EMBL" id="MN740417">
    <property type="protein sequence ID" value="QHU05604.1"/>
    <property type="molecule type" value="Genomic_DNA"/>
</dbReference>
<sequence>MASDISTAETTASDTSAADTSAAHMVAALADITTFFNNSTRANNDATNKTREKVLSLLYNIPPEYLEDVTYGKQWQLLKQEWDKAIATLAQDANYTSIKINLKGGRTYNYDIDLDYYMNDTIISTIKLEFKYGNSRRINNLPQIISLQAKYELFPKTYDEFYYEQYIDSYINCDLSITEPKPLLHEYKKLVTSIKCPNPFFQQLKDRENYFKTEKVAIVNRSITDYLTQYGHTVNLEKIYEKIKSSQSDKTYLLWSNNTFHIDKLQYTDVMDFEYHGIKNGNVLQIKSNNIIYEMLLRWRNHKGILNPAWQISIKRL</sequence>
<proteinExistence type="predicted"/>
<dbReference type="AlphaFoldDB" id="A0A6C0JPG8"/>
<protein>
    <submittedName>
        <fullName evidence="1">Uncharacterized protein</fullName>
    </submittedName>
</protein>
<evidence type="ECO:0000313" key="1">
    <source>
        <dbReference type="EMBL" id="QHU05604.1"/>
    </source>
</evidence>
<name>A0A6C0JPG8_9ZZZZ</name>
<accession>A0A6C0JPG8</accession>
<reference evidence="1" key="1">
    <citation type="journal article" date="2020" name="Nature">
        <title>Giant virus diversity and host interactions through global metagenomics.</title>
        <authorList>
            <person name="Schulz F."/>
            <person name="Roux S."/>
            <person name="Paez-Espino D."/>
            <person name="Jungbluth S."/>
            <person name="Walsh D.A."/>
            <person name="Denef V.J."/>
            <person name="McMahon K.D."/>
            <person name="Konstantinidis K.T."/>
            <person name="Eloe-Fadrosh E.A."/>
            <person name="Kyrpides N.C."/>
            <person name="Woyke T."/>
        </authorList>
    </citation>
    <scope>NUCLEOTIDE SEQUENCE</scope>
    <source>
        <strain evidence="1">GVMAG-M-3300027736-24</strain>
    </source>
</reference>